<evidence type="ECO:0000256" key="3">
    <source>
        <dbReference type="ARBA" id="ARBA00023235"/>
    </source>
</evidence>
<dbReference type="InterPro" id="IPR020097">
    <property type="entry name" value="PsdUridine_synth_TruA_a/b_dom"/>
</dbReference>
<dbReference type="Gene3D" id="3.30.70.660">
    <property type="entry name" value="Pseudouridine synthase I, catalytic domain, C-terminal subdomain"/>
    <property type="match status" value="1"/>
</dbReference>
<dbReference type="CDD" id="cd02570">
    <property type="entry name" value="PseudoU_synth_EcTruA"/>
    <property type="match status" value="1"/>
</dbReference>
<dbReference type="AlphaFoldDB" id="A0A383EMH9"/>
<dbReference type="InterPro" id="IPR020095">
    <property type="entry name" value="PsdUridine_synth_TruA_C"/>
</dbReference>
<dbReference type="NCBIfam" id="TIGR00071">
    <property type="entry name" value="hisT_truA"/>
    <property type="match status" value="1"/>
</dbReference>
<keyword evidence="2" id="KW-0819">tRNA processing</keyword>
<dbReference type="GO" id="GO:0031119">
    <property type="term" value="P:tRNA pseudouridine synthesis"/>
    <property type="evidence" value="ECO:0007669"/>
    <property type="project" value="TreeGrafter"/>
</dbReference>
<dbReference type="InterPro" id="IPR020103">
    <property type="entry name" value="PsdUridine_synth_cat_dom_sf"/>
</dbReference>
<dbReference type="SUPFAM" id="SSF55120">
    <property type="entry name" value="Pseudouridine synthase"/>
    <property type="match status" value="1"/>
</dbReference>
<dbReference type="GO" id="GO:0003723">
    <property type="term" value="F:RNA binding"/>
    <property type="evidence" value="ECO:0007669"/>
    <property type="project" value="InterPro"/>
</dbReference>
<dbReference type="PANTHER" id="PTHR11142">
    <property type="entry name" value="PSEUDOURIDYLATE SYNTHASE"/>
    <property type="match status" value="1"/>
</dbReference>
<feature type="non-terminal residue" evidence="5">
    <location>
        <position position="193"/>
    </location>
</feature>
<evidence type="ECO:0000256" key="2">
    <source>
        <dbReference type="ARBA" id="ARBA00022694"/>
    </source>
</evidence>
<name>A0A383EMH9_9ZZZZ</name>
<dbReference type="EMBL" id="UINC01227093">
    <property type="protein sequence ID" value="SVE57839.1"/>
    <property type="molecule type" value="Genomic_DNA"/>
</dbReference>
<organism evidence="5">
    <name type="scientific">marine metagenome</name>
    <dbReference type="NCBI Taxonomy" id="408172"/>
    <lineage>
        <taxon>unclassified sequences</taxon>
        <taxon>metagenomes</taxon>
        <taxon>ecological metagenomes</taxon>
    </lineage>
</organism>
<proteinExistence type="inferred from homology"/>
<dbReference type="PANTHER" id="PTHR11142:SF0">
    <property type="entry name" value="TRNA PSEUDOURIDINE SYNTHASE-LIKE 1"/>
    <property type="match status" value="1"/>
</dbReference>
<dbReference type="InterPro" id="IPR001406">
    <property type="entry name" value="PsdUridine_synth_TruA"/>
</dbReference>
<dbReference type="InterPro" id="IPR020094">
    <property type="entry name" value="TruA/RsuA/RluB/E/F_N"/>
</dbReference>
<evidence type="ECO:0000256" key="1">
    <source>
        <dbReference type="ARBA" id="ARBA00009375"/>
    </source>
</evidence>
<sequence>MPRFKITLQYDGIGFRGWQLQNKERTVQGEIEDALQILNKKKLIRVHGAGRTDTGVHAMGQVAHFDFNIDLDTCALKDALNGNLARDVRVMDCTVVSPEFHARFSALRRYYQYRCRTNVFLLDRNYTWPTGPVDLSLLNEAASVIIGNHDFTSFSKNSEDLDHRRCIIYDSVWKENGDVVNYHVSANRFLHHM</sequence>
<gene>
    <name evidence="5" type="ORF">METZ01_LOCUS510693</name>
</gene>
<accession>A0A383EMH9</accession>
<evidence type="ECO:0000259" key="4">
    <source>
        <dbReference type="Pfam" id="PF01416"/>
    </source>
</evidence>
<evidence type="ECO:0000313" key="5">
    <source>
        <dbReference type="EMBL" id="SVE57839.1"/>
    </source>
</evidence>
<dbReference type="FunFam" id="3.30.70.580:FF:000001">
    <property type="entry name" value="tRNA pseudouridine synthase A"/>
    <property type="match status" value="1"/>
</dbReference>
<reference evidence="5" key="1">
    <citation type="submission" date="2018-05" db="EMBL/GenBank/DDBJ databases">
        <authorList>
            <person name="Lanie J.A."/>
            <person name="Ng W.-L."/>
            <person name="Kazmierczak K.M."/>
            <person name="Andrzejewski T.M."/>
            <person name="Davidsen T.M."/>
            <person name="Wayne K.J."/>
            <person name="Tettelin H."/>
            <person name="Glass J.I."/>
            <person name="Rusch D."/>
            <person name="Podicherti R."/>
            <person name="Tsui H.-C.T."/>
            <person name="Winkler M.E."/>
        </authorList>
    </citation>
    <scope>NUCLEOTIDE SEQUENCE</scope>
</reference>
<keyword evidence="3" id="KW-0413">Isomerase</keyword>
<dbReference type="GO" id="GO:0009982">
    <property type="term" value="F:pseudouridine synthase activity"/>
    <property type="evidence" value="ECO:0007669"/>
    <property type="project" value="InterPro"/>
</dbReference>
<comment type="similarity">
    <text evidence="1">Belongs to the tRNA pseudouridine synthase TruA family.</text>
</comment>
<feature type="domain" description="Pseudouridine synthase I TruA alpha/beta" evidence="4">
    <location>
        <begin position="10"/>
        <end position="104"/>
    </location>
</feature>
<dbReference type="Gene3D" id="3.30.70.580">
    <property type="entry name" value="Pseudouridine synthase I, catalytic domain, N-terminal subdomain"/>
    <property type="match status" value="1"/>
</dbReference>
<feature type="domain" description="Pseudouridine synthase I TruA alpha/beta" evidence="4">
    <location>
        <begin position="141"/>
        <end position="193"/>
    </location>
</feature>
<dbReference type="Pfam" id="PF01416">
    <property type="entry name" value="PseudoU_synth_1"/>
    <property type="match status" value="2"/>
</dbReference>
<protein>
    <recommendedName>
        <fullName evidence="4">Pseudouridine synthase I TruA alpha/beta domain-containing protein</fullName>
    </recommendedName>
</protein>